<dbReference type="VEuPathDB" id="FungiDB:An18g05290"/>
<evidence type="ECO:0000313" key="1">
    <source>
        <dbReference type="RefSeq" id="XP_059606598.1"/>
    </source>
</evidence>
<dbReference type="AlphaFoldDB" id="A0AAJ8C102"/>
<gene>
    <name evidence="1" type="ORF">An18g05290</name>
</gene>
<dbReference type="RefSeq" id="XP_059606598.1">
    <property type="nucleotide sequence ID" value="XM_059745822.1"/>
</dbReference>
<accession>A0AAJ8C102</accession>
<reference evidence="1" key="2">
    <citation type="submission" date="2025-08" db="UniProtKB">
        <authorList>
            <consortium name="RefSeq"/>
        </authorList>
    </citation>
    <scope>IDENTIFICATION</scope>
</reference>
<name>A0AAJ8C102_ASPNG</name>
<reference evidence="1" key="1">
    <citation type="submission" date="2025-02" db="EMBL/GenBank/DDBJ databases">
        <authorList>
            <consortium name="NCBI Genome Project"/>
        </authorList>
    </citation>
    <scope>NUCLEOTIDE SEQUENCE</scope>
</reference>
<proteinExistence type="predicted"/>
<protein>
    <submittedName>
        <fullName evidence="1">Uncharacterized protein</fullName>
    </submittedName>
</protein>
<dbReference type="KEGG" id="ang:An18g05290"/>
<organism evidence="1">
    <name type="scientific">Aspergillus niger</name>
    <dbReference type="NCBI Taxonomy" id="5061"/>
    <lineage>
        <taxon>Eukaryota</taxon>
        <taxon>Fungi</taxon>
        <taxon>Dikarya</taxon>
        <taxon>Ascomycota</taxon>
        <taxon>Pezizomycotina</taxon>
        <taxon>Eurotiomycetes</taxon>
        <taxon>Eurotiomycetidae</taxon>
        <taxon>Eurotiales</taxon>
        <taxon>Aspergillaceae</taxon>
        <taxon>Aspergillus</taxon>
        <taxon>Aspergillus subgen. Circumdati</taxon>
    </lineage>
</organism>
<dbReference type="GeneID" id="84593735"/>
<sequence length="63" mass="7613">MCYFHDLTKQFIRTVSTWTNLSFRCFVSDVDGHVIKGVWIICALKRRRNEKNKERKENKVRPI</sequence>